<sequence>MSFSHNGFVERRRIDTRVVRCYIYTVMRVTLEASVSVGLPLKSSVVCVMNSQELGQYLTRGQSLDSPLIGGKRGRSSSVTFVGVLTAEVKNRAKTAEPDKNLRLNQSNVITLVNTSDECEAVHGVSVCTGHAVFGLSKEQKLEDVPLVWNVLKTSGGGGVNPYVGEDNTTSGAAHASHTGISRGDMDVFIAPRVTGDDEDDEDVL</sequence>
<gene>
    <name evidence="1" type="ORF">EYF80_043015</name>
</gene>
<dbReference type="Proteomes" id="UP000314294">
    <property type="component" value="Unassembled WGS sequence"/>
</dbReference>
<accession>A0A4Z2G1T1</accession>
<protein>
    <submittedName>
        <fullName evidence="1">Uncharacterized protein</fullName>
    </submittedName>
</protein>
<evidence type="ECO:0000313" key="1">
    <source>
        <dbReference type="EMBL" id="TNN46804.1"/>
    </source>
</evidence>
<dbReference type="AlphaFoldDB" id="A0A4Z2G1T1"/>
<reference evidence="1 2" key="1">
    <citation type="submission" date="2019-03" db="EMBL/GenBank/DDBJ databases">
        <title>First draft genome of Liparis tanakae, snailfish: a comprehensive survey of snailfish specific genes.</title>
        <authorList>
            <person name="Kim W."/>
            <person name="Song I."/>
            <person name="Jeong J.-H."/>
            <person name="Kim D."/>
            <person name="Kim S."/>
            <person name="Ryu S."/>
            <person name="Song J.Y."/>
            <person name="Lee S.K."/>
        </authorList>
    </citation>
    <scope>NUCLEOTIDE SEQUENCE [LARGE SCALE GENOMIC DNA]</scope>
    <source>
        <tissue evidence="1">Muscle</tissue>
    </source>
</reference>
<organism evidence="1 2">
    <name type="scientific">Liparis tanakae</name>
    <name type="common">Tanaka's snailfish</name>
    <dbReference type="NCBI Taxonomy" id="230148"/>
    <lineage>
        <taxon>Eukaryota</taxon>
        <taxon>Metazoa</taxon>
        <taxon>Chordata</taxon>
        <taxon>Craniata</taxon>
        <taxon>Vertebrata</taxon>
        <taxon>Euteleostomi</taxon>
        <taxon>Actinopterygii</taxon>
        <taxon>Neopterygii</taxon>
        <taxon>Teleostei</taxon>
        <taxon>Neoteleostei</taxon>
        <taxon>Acanthomorphata</taxon>
        <taxon>Eupercaria</taxon>
        <taxon>Perciformes</taxon>
        <taxon>Cottioidei</taxon>
        <taxon>Cottales</taxon>
        <taxon>Liparidae</taxon>
        <taxon>Liparis</taxon>
    </lineage>
</organism>
<comment type="caution">
    <text evidence="1">The sequence shown here is derived from an EMBL/GenBank/DDBJ whole genome shotgun (WGS) entry which is preliminary data.</text>
</comment>
<name>A0A4Z2G1T1_9TELE</name>
<proteinExistence type="predicted"/>
<dbReference type="EMBL" id="SRLO01000773">
    <property type="protein sequence ID" value="TNN46804.1"/>
    <property type="molecule type" value="Genomic_DNA"/>
</dbReference>
<evidence type="ECO:0000313" key="2">
    <source>
        <dbReference type="Proteomes" id="UP000314294"/>
    </source>
</evidence>
<keyword evidence="2" id="KW-1185">Reference proteome</keyword>